<sequence length="103" mass="10651">MAKLLLWVSVALAAATSCTVAKPSLGGHEHVHIRVHIPHIINEVHHEKKVLFHHDDHHDDHHGGGGGGGGGHGGGLDFSSIGGGGGDFGGYSGGKDYQAKNRL</sequence>
<gene>
    <name evidence="3" type="ORF">R5R35_006380</name>
</gene>
<protein>
    <recommendedName>
        <fullName evidence="5">Accessory gland protein</fullName>
    </recommendedName>
</protein>
<keyword evidence="2" id="KW-0732">Signal</keyword>
<evidence type="ECO:0000313" key="3">
    <source>
        <dbReference type="EMBL" id="KAK7873160.1"/>
    </source>
</evidence>
<reference evidence="3 4" key="1">
    <citation type="submission" date="2024-03" db="EMBL/GenBank/DDBJ databases">
        <title>The genome assembly and annotation of the cricket Gryllus longicercus Weissman &amp; Gray.</title>
        <authorList>
            <person name="Szrajer S."/>
            <person name="Gray D."/>
            <person name="Ylla G."/>
        </authorList>
    </citation>
    <scope>NUCLEOTIDE SEQUENCE [LARGE SCALE GENOMIC DNA]</scope>
    <source>
        <strain evidence="3">DAG 2021-001</strain>
        <tissue evidence="3">Whole body minus gut</tissue>
    </source>
</reference>
<feature type="compositionally biased region" description="Basic and acidic residues" evidence="1">
    <location>
        <begin position="54"/>
        <end position="63"/>
    </location>
</feature>
<organism evidence="3 4">
    <name type="scientific">Gryllus longicercus</name>
    <dbReference type="NCBI Taxonomy" id="2509291"/>
    <lineage>
        <taxon>Eukaryota</taxon>
        <taxon>Metazoa</taxon>
        <taxon>Ecdysozoa</taxon>
        <taxon>Arthropoda</taxon>
        <taxon>Hexapoda</taxon>
        <taxon>Insecta</taxon>
        <taxon>Pterygota</taxon>
        <taxon>Neoptera</taxon>
        <taxon>Polyneoptera</taxon>
        <taxon>Orthoptera</taxon>
        <taxon>Ensifera</taxon>
        <taxon>Gryllidea</taxon>
        <taxon>Grylloidea</taxon>
        <taxon>Gryllidae</taxon>
        <taxon>Gryllinae</taxon>
        <taxon>Gryllus</taxon>
    </lineage>
</organism>
<dbReference type="PROSITE" id="PS51257">
    <property type="entry name" value="PROKAR_LIPOPROTEIN"/>
    <property type="match status" value="1"/>
</dbReference>
<dbReference type="AlphaFoldDB" id="A0AAN9VX50"/>
<dbReference type="EMBL" id="JAZDUA010000016">
    <property type="protein sequence ID" value="KAK7873160.1"/>
    <property type="molecule type" value="Genomic_DNA"/>
</dbReference>
<feature type="signal peptide" evidence="2">
    <location>
        <begin position="1"/>
        <end position="21"/>
    </location>
</feature>
<evidence type="ECO:0000256" key="1">
    <source>
        <dbReference type="SAM" id="MobiDB-lite"/>
    </source>
</evidence>
<accession>A0AAN9VX50</accession>
<evidence type="ECO:0008006" key="5">
    <source>
        <dbReference type="Google" id="ProtNLM"/>
    </source>
</evidence>
<feature type="chain" id="PRO_5042983826" description="Accessory gland protein" evidence="2">
    <location>
        <begin position="22"/>
        <end position="103"/>
    </location>
</feature>
<feature type="compositionally biased region" description="Gly residues" evidence="1">
    <location>
        <begin position="64"/>
        <end position="78"/>
    </location>
</feature>
<evidence type="ECO:0000256" key="2">
    <source>
        <dbReference type="SAM" id="SignalP"/>
    </source>
</evidence>
<keyword evidence="4" id="KW-1185">Reference proteome</keyword>
<comment type="caution">
    <text evidence="3">The sequence shown here is derived from an EMBL/GenBank/DDBJ whole genome shotgun (WGS) entry which is preliminary data.</text>
</comment>
<proteinExistence type="predicted"/>
<name>A0AAN9VX50_9ORTH</name>
<dbReference type="Proteomes" id="UP001378592">
    <property type="component" value="Unassembled WGS sequence"/>
</dbReference>
<evidence type="ECO:0000313" key="4">
    <source>
        <dbReference type="Proteomes" id="UP001378592"/>
    </source>
</evidence>
<feature type="region of interest" description="Disordered" evidence="1">
    <location>
        <begin position="54"/>
        <end position="78"/>
    </location>
</feature>